<protein>
    <submittedName>
        <fullName evidence="2">Uncharacterized protein</fullName>
    </submittedName>
</protein>
<reference evidence="2 3" key="1">
    <citation type="submission" date="2019-03" db="EMBL/GenBank/DDBJ databases">
        <title>Single cell metagenomics reveals metabolic interactions within the superorganism composed of flagellate Streblomastix strix and complex community of Bacteroidetes bacteria on its surface.</title>
        <authorList>
            <person name="Treitli S.C."/>
            <person name="Kolisko M."/>
            <person name="Husnik F."/>
            <person name="Keeling P."/>
            <person name="Hampl V."/>
        </authorList>
    </citation>
    <scope>NUCLEOTIDE SEQUENCE [LARGE SCALE GENOMIC DNA]</scope>
    <source>
        <strain evidence="2">ST1C</strain>
    </source>
</reference>
<gene>
    <name evidence="2" type="ORF">EZS28_035284</name>
</gene>
<evidence type="ECO:0000256" key="1">
    <source>
        <dbReference type="SAM" id="Phobius"/>
    </source>
</evidence>
<evidence type="ECO:0000313" key="2">
    <source>
        <dbReference type="EMBL" id="KAA6369188.1"/>
    </source>
</evidence>
<organism evidence="2 3">
    <name type="scientific">Streblomastix strix</name>
    <dbReference type="NCBI Taxonomy" id="222440"/>
    <lineage>
        <taxon>Eukaryota</taxon>
        <taxon>Metamonada</taxon>
        <taxon>Preaxostyla</taxon>
        <taxon>Oxymonadida</taxon>
        <taxon>Streblomastigidae</taxon>
        <taxon>Streblomastix</taxon>
    </lineage>
</organism>
<evidence type="ECO:0000313" key="3">
    <source>
        <dbReference type="Proteomes" id="UP000324800"/>
    </source>
</evidence>
<dbReference type="Proteomes" id="UP000324800">
    <property type="component" value="Unassembled WGS sequence"/>
</dbReference>
<name>A0A5J4UEX5_9EUKA</name>
<sequence length="209" mass="23357">MTIFNKQEKKVAEDLQSLSQQLIWITIFISRGIMYNIMTRPLNCIIHSDKIFEDYCHPKLNIAEAIIWIIIEIMRLVFSFFRAANGIFNGWLLVVQNILTVIQTILVEECRLASALLNVGGHGIYGEYVIFKSTFKRIGGNQLEGVCVWVVGSSGIASLILTPLNALSSMNSIGLKVLAIIIFYVSIIVIITITAFTGYTLVGRIDVNL</sequence>
<dbReference type="EMBL" id="SNRW01016607">
    <property type="protein sequence ID" value="KAA6369188.1"/>
    <property type="molecule type" value="Genomic_DNA"/>
</dbReference>
<proteinExistence type="predicted"/>
<feature type="transmembrane region" description="Helical" evidence="1">
    <location>
        <begin position="146"/>
        <end position="166"/>
    </location>
</feature>
<keyword evidence="1" id="KW-0472">Membrane</keyword>
<accession>A0A5J4UEX5</accession>
<comment type="caution">
    <text evidence="2">The sequence shown here is derived from an EMBL/GenBank/DDBJ whole genome shotgun (WGS) entry which is preliminary data.</text>
</comment>
<keyword evidence="1" id="KW-1133">Transmembrane helix</keyword>
<keyword evidence="1" id="KW-0812">Transmembrane</keyword>
<dbReference type="AlphaFoldDB" id="A0A5J4UEX5"/>
<feature type="transmembrane region" description="Helical" evidence="1">
    <location>
        <begin position="178"/>
        <end position="202"/>
    </location>
</feature>